<dbReference type="GO" id="GO:0008146">
    <property type="term" value="F:sulfotransferase activity"/>
    <property type="evidence" value="ECO:0007669"/>
    <property type="project" value="InterPro"/>
</dbReference>
<dbReference type="InterPro" id="IPR000863">
    <property type="entry name" value="Sulfotransferase_dom"/>
</dbReference>
<dbReference type="Proteomes" id="UP001409585">
    <property type="component" value="Unassembled WGS sequence"/>
</dbReference>
<dbReference type="EMBL" id="BAABLX010000007">
    <property type="protein sequence ID" value="GAA4934926.1"/>
    <property type="molecule type" value="Genomic_DNA"/>
</dbReference>
<accession>A0AAV3TZJ0</accession>
<gene>
    <name evidence="2" type="ORF">GCM10025791_10110</name>
</gene>
<dbReference type="PANTHER" id="PTHR32175:SF26">
    <property type="entry name" value="PROTEIN, PUTATIVE, EXPRESSED-RELATED"/>
    <property type="match status" value="1"/>
</dbReference>
<dbReference type="RefSeq" id="WP_345418042.1">
    <property type="nucleotide sequence ID" value="NZ_AP031496.1"/>
</dbReference>
<dbReference type="InterPro" id="IPR027417">
    <property type="entry name" value="P-loop_NTPase"/>
</dbReference>
<feature type="domain" description="Sulfotransferase" evidence="1">
    <location>
        <begin position="4"/>
        <end position="225"/>
    </location>
</feature>
<evidence type="ECO:0000259" key="1">
    <source>
        <dbReference type="Pfam" id="PF00685"/>
    </source>
</evidence>
<dbReference type="Gene3D" id="3.40.50.300">
    <property type="entry name" value="P-loop containing nucleotide triphosphate hydrolases"/>
    <property type="match status" value="1"/>
</dbReference>
<sequence>MRRHLILTHGRSGSNFLTNSLNLHPQIVNYGEVLGDWTLPSKLRRVGLLENQSLPSYLDQLYNSKALFYCAQAWSAKQHLIKHKPVNLKRHSAVKSLGIKEFGIHFQRNGLADYLQDHHDIDVIYLYRENILDRYISVQSLQRNRVVLSESSTTRLAKMTIDIDDMMQSLDVLRGELDYTHQLIASLAPNRVLTIRYEDAFKDGICLQAMCNQVFQFLGVETIAEKSQQKKILSRSLEQVIDNFDDFQSAIHRSQYSNLLAV</sequence>
<dbReference type="SUPFAM" id="SSF52540">
    <property type="entry name" value="P-loop containing nucleoside triphosphate hydrolases"/>
    <property type="match status" value="1"/>
</dbReference>
<dbReference type="AlphaFoldDB" id="A0AAV3TZJ0"/>
<organism evidence="2 3">
    <name type="scientific">Halioxenophilus aromaticivorans</name>
    <dbReference type="NCBI Taxonomy" id="1306992"/>
    <lineage>
        <taxon>Bacteria</taxon>
        <taxon>Pseudomonadati</taxon>
        <taxon>Pseudomonadota</taxon>
        <taxon>Gammaproteobacteria</taxon>
        <taxon>Alteromonadales</taxon>
        <taxon>Alteromonadaceae</taxon>
        <taxon>Halioxenophilus</taxon>
    </lineage>
</organism>
<dbReference type="PANTHER" id="PTHR32175">
    <property type="entry name" value="PROTEIN, PUTATIVE, EXPRESSED-RELATED"/>
    <property type="match status" value="1"/>
</dbReference>
<evidence type="ECO:0000313" key="2">
    <source>
        <dbReference type="EMBL" id="GAA4934926.1"/>
    </source>
</evidence>
<protein>
    <recommendedName>
        <fullName evidence="1">Sulfotransferase domain-containing protein</fullName>
    </recommendedName>
</protein>
<dbReference type="Pfam" id="PF00685">
    <property type="entry name" value="Sulfotransfer_1"/>
    <property type="match status" value="1"/>
</dbReference>
<reference evidence="3" key="1">
    <citation type="journal article" date="2019" name="Int. J. Syst. Evol. Microbiol.">
        <title>The Global Catalogue of Microorganisms (GCM) 10K type strain sequencing project: providing services to taxonomists for standard genome sequencing and annotation.</title>
        <authorList>
            <consortium name="The Broad Institute Genomics Platform"/>
            <consortium name="The Broad Institute Genome Sequencing Center for Infectious Disease"/>
            <person name="Wu L."/>
            <person name="Ma J."/>
        </authorList>
    </citation>
    <scope>NUCLEOTIDE SEQUENCE [LARGE SCALE GENOMIC DNA]</scope>
    <source>
        <strain evidence="3">JCM 19134</strain>
    </source>
</reference>
<evidence type="ECO:0000313" key="3">
    <source>
        <dbReference type="Proteomes" id="UP001409585"/>
    </source>
</evidence>
<dbReference type="InterPro" id="IPR052796">
    <property type="entry name" value="Nod_factor_sulfotransferase"/>
</dbReference>
<comment type="caution">
    <text evidence="2">The sequence shown here is derived from an EMBL/GenBank/DDBJ whole genome shotgun (WGS) entry which is preliminary data.</text>
</comment>
<proteinExistence type="predicted"/>
<keyword evidence="3" id="KW-1185">Reference proteome</keyword>
<name>A0AAV3TZJ0_9ALTE</name>